<keyword evidence="2 6" id="KW-0812">Transmembrane</keyword>
<dbReference type="Pfam" id="PF20684">
    <property type="entry name" value="Fung_rhodopsin"/>
    <property type="match status" value="1"/>
</dbReference>
<reference evidence="8" key="1">
    <citation type="submission" date="2023-06" db="EMBL/GenBank/DDBJ databases">
        <title>Conoideocrella luteorostrata (Hypocreales: Clavicipitaceae), a potential biocontrol fungus for elongate hemlock scale in United States Christmas tree production areas.</title>
        <authorList>
            <person name="Barrett H."/>
            <person name="Lovett B."/>
            <person name="Macias A.M."/>
            <person name="Stajich J.E."/>
            <person name="Kasson M.T."/>
        </authorList>
    </citation>
    <scope>NUCLEOTIDE SEQUENCE</scope>
    <source>
        <strain evidence="8">ARSEF 14590</strain>
    </source>
</reference>
<dbReference type="InterPro" id="IPR049326">
    <property type="entry name" value="Rhodopsin_dom_fungi"/>
</dbReference>
<evidence type="ECO:0000256" key="4">
    <source>
        <dbReference type="ARBA" id="ARBA00023136"/>
    </source>
</evidence>
<evidence type="ECO:0000313" key="8">
    <source>
        <dbReference type="EMBL" id="KAK2603557.1"/>
    </source>
</evidence>
<dbReference type="EMBL" id="JASWJB010000061">
    <property type="protein sequence ID" value="KAK2603557.1"/>
    <property type="molecule type" value="Genomic_DNA"/>
</dbReference>
<gene>
    <name evidence="8" type="ORF">QQS21_004237</name>
</gene>
<evidence type="ECO:0000256" key="1">
    <source>
        <dbReference type="ARBA" id="ARBA00004141"/>
    </source>
</evidence>
<name>A0AAJ0CUL4_9HYPO</name>
<comment type="similarity">
    <text evidence="5">Belongs to the SAT4 family.</text>
</comment>
<comment type="subcellular location">
    <subcellularLocation>
        <location evidence="1">Membrane</location>
        <topology evidence="1">Multi-pass membrane protein</topology>
    </subcellularLocation>
</comment>
<dbReference type="InterPro" id="IPR052337">
    <property type="entry name" value="SAT4-like"/>
</dbReference>
<dbReference type="GO" id="GO:0016020">
    <property type="term" value="C:membrane"/>
    <property type="evidence" value="ECO:0007669"/>
    <property type="project" value="UniProtKB-SubCell"/>
</dbReference>
<keyword evidence="9" id="KW-1185">Reference proteome</keyword>
<evidence type="ECO:0000256" key="6">
    <source>
        <dbReference type="SAM" id="Phobius"/>
    </source>
</evidence>
<keyword evidence="4 6" id="KW-0472">Membrane</keyword>
<proteinExistence type="inferred from homology"/>
<dbReference type="PANTHER" id="PTHR33048">
    <property type="entry name" value="PTH11-LIKE INTEGRAL MEMBRANE PROTEIN (AFU_ORTHOLOGUE AFUA_5G11245)"/>
    <property type="match status" value="1"/>
</dbReference>
<dbReference type="AlphaFoldDB" id="A0AAJ0CUL4"/>
<dbReference type="PANTHER" id="PTHR33048:SF168">
    <property type="match status" value="1"/>
</dbReference>
<dbReference type="Proteomes" id="UP001251528">
    <property type="component" value="Unassembled WGS sequence"/>
</dbReference>
<comment type="caution">
    <text evidence="8">The sequence shown here is derived from an EMBL/GenBank/DDBJ whole genome shotgun (WGS) entry which is preliminary data.</text>
</comment>
<evidence type="ECO:0000313" key="9">
    <source>
        <dbReference type="Proteomes" id="UP001251528"/>
    </source>
</evidence>
<keyword evidence="3 6" id="KW-1133">Transmembrane helix</keyword>
<feature type="transmembrane region" description="Helical" evidence="6">
    <location>
        <begin position="198"/>
        <end position="221"/>
    </location>
</feature>
<evidence type="ECO:0000256" key="2">
    <source>
        <dbReference type="ARBA" id="ARBA00022692"/>
    </source>
</evidence>
<feature type="transmembrane region" description="Helical" evidence="6">
    <location>
        <begin position="114"/>
        <end position="133"/>
    </location>
</feature>
<sequence>MYSGDRVALCLIEKNDWQDWHRELVCCFSIGLLLDLYVYVLISTNAPLFSGVVLTLLNGRGLLELQMGPPETIVHILKVGWAMSPQFCPNQLFVKLSLLMFYNRIFWIDKNFTRWLWGVAIAQVLLGIATYVGRWMRCWPVAYTWDRTLLGGSCINIPVFLAINETANSVVDLVMLGLAIRIVSTLHMRTREKIKLSILFSLGGLSAIVGFIKIAEAYTAAC</sequence>
<protein>
    <recommendedName>
        <fullName evidence="7">Rhodopsin domain-containing protein</fullName>
    </recommendedName>
</protein>
<organism evidence="8 9">
    <name type="scientific">Conoideocrella luteorostrata</name>
    <dbReference type="NCBI Taxonomy" id="1105319"/>
    <lineage>
        <taxon>Eukaryota</taxon>
        <taxon>Fungi</taxon>
        <taxon>Dikarya</taxon>
        <taxon>Ascomycota</taxon>
        <taxon>Pezizomycotina</taxon>
        <taxon>Sordariomycetes</taxon>
        <taxon>Hypocreomycetidae</taxon>
        <taxon>Hypocreales</taxon>
        <taxon>Clavicipitaceae</taxon>
        <taxon>Conoideocrella</taxon>
    </lineage>
</organism>
<evidence type="ECO:0000259" key="7">
    <source>
        <dbReference type="Pfam" id="PF20684"/>
    </source>
</evidence>
<feature type="domain" description="Rhodopsin" evidence="7">
    <location>
        <begin position="52"/>
        <end position="215"/>
    </location>
</feature>
<accession>A0AAJ0CUL4</accession>
<evidence type="ECO:0000256" key="5">
    <source>
        <dbReference type="ARBA" id="ARBA00038359"/>
    </source>
</evidence>
<evidence type="ECO:0000256" key="3">
    <source>
        <dbReference type="ARBA" id="ARBA00022989"/>
    </source>
</evidence>